<dbReference type="EMBL" id="JAODUO010001046">
    <property type="protein sequence ID" value="KAK2171622.1"/>
    <property type="molecule type" value="Genomic_DNA"/>
</dbReference>
<gene>
    <name evidence="1" type="ORF">NP493_1050g01011</name>
</gene>
<dbReference type="Proteomes" id="UP001209878">
    <property type="component" value="Unassembled WGS sequence"/>
</dbReference>
<protein>
    <submittedName>
        <fullName evidence="1">Uncharacterized protein</fullName>
    </submittedName>
</protein>
<name>A0AAD9NIJ9_RIDPI</name>
<dbReference type="AlphaFoldDB" id="A0AAD9NIJ9"/>
<evidence type="ECO:0000313" key="2">
    <source>
        <dbReference type="Proteomes" id="UP001209878"/>
    </source>
</evidence>
<proteinExistence type="predicted"/>
<organism evidence="1 2">
    <name type="scientific">Ridgeia piscesae</name>
    <name type="common">Tubeworm</name>
    <dbReference type="NCBI Taxonomy" id="27915"/>
    <lineage>
        <taxon>Eukaryota</taxon>
        <taxon>Metazoa</taxon>
        <taxon>Spiralia</taxon>
        <taxon>Lophotrochozoa</taxon>
        <taxon>Annelida</taxon>
        <taxon>Polychaeta</taxon>
        <taxon>Sedentaria</taxon>
        <taxon>Canalipalpata</taxon>
        <taxon>Sabellida</taxon>
        <taxon>Siboglinidae</taxon>
        <taxon>Ridgeia</taxon>
    </lineage>
</organism>
<accession>A0AAD9NIJ9</accession>
<keyword evidence="2" id="KW-1185">Reference proteome</keyword>
<evidence type="ECO:0000313" key="1">
    <source>
        <dbReference type="EMBL" id="KAK2171622.1"/>
    </source>
</evidence>
<sequence>MTVQRRRQAVCLRPLPPHELMAAEPGNGAVYGDTFVRKATDRTAYEMGRIGDNEYASIQDVSAGTYPEHAHGAVPTYTGCAPFQSYSSLEPPLEKLGSAGVDDVTAVTSHPMFVGGNGHQYFVVEQDNVDMDHVNCRN</sequence>
<comment type="caution">
    <text evidence="1">The sequence shown here is derived from an EMBL/GenBank/DDBJ whole genome shotgun (WGS) entry which is preliminary data.</text>
</comment>
<reference evidence="1" key="1">
    <citation type="journal article" date="2023" name="Mol. Biol. Evol.">
        <title>Third-Generation Sequencing Reveals the Adaptive Role of the Epigenome in Three Deep-Sea Polychaetes.</title>
        <authorList>
            <person name="Perez M."/>
            <person name="Aroh O."/>
            <person name="Sun Y."/>
            <person name="Lan Y."/>
            <person name="Juniper S.K."/>
            <person name="Young C.R."/>
            <person name="Angers B."/>
            <person name="Qian P.Y."/>
        </authorList>
    </citation>
    <scope>NUCLEOTIDE SEQUENCE</scope>
    <source>
        <strain evidence="1">R07B-5</strain>
    </source>
</reference>